<name>A0A3P7D351_SCHSO</name>
<feature type="signal peptide" evidence="1">
    <location>
        <begin position="1"/>
        <end position="21"/>
    </location>
</feature>
<evidence type="ECO:0000256" key="1">
    <source>
        <dbReference type="SAM" id="SignalP"/>
    </source>
</evidence>
<keyword evidence="3" id="KW-1185">Reference proteome</keyword>
<organism evidence="2 3">
    <name type="scientific">Schistocephalus solidus</name>
    <name type="common">Tapeworm</name>
    <dbReference type="NCBI Taxonomy" id="70667"/>
    <lineage>
        <taxon>Eukaryota</taxon>
        <taxon>Metazoa</taxon>
        <taxon>Spiralia</taxon>
        <taxon>Lophotrochozoa</taxon>
        <taxon>Platyhelminthes</taxon>
        <taxon>Cestoda</taxon>
        <taxon>Eucestoda</taxon>
        <taxon>Diphyllobothriidea</taxon>
        <taxon>Diphyllobothriidae</taxon>
        <taxon>Schistocephalus</taxon>
    </lineage>
</organism>
<feature type="chain" id="PRO_5018136751" evidence="1">
    <location>
        <begin position="22"/>
        <end position="71"/>
    </location>
</feature>
<proteinExistence type="predicted"/>
<keyword evidence="1" id="KW-0732">Signal</keyword>
<gene>
    <name evidence="2" type="ORF">SSLN_LOCUS13181</name>
</gene>
<dbReference type="EMBL" id="UYSU01037870">
    <property type="protein sequence ID" value="VDL99566.1"/>
    <property type="molecule type" value="Genomic_DNA"/>
</dbReference>
<accession>A0A3P7D351</accession>
<evidence type="ECO:0000313" key="3">
    <source>
        <dbReference type="Proteomes" id="UP000275846"/>
    </source>
</evidence>
<sequence>MAIGLGIISCLFGFLVGRCRKDTCLGGGSRSKAVAASRLRRRIRDSRQAAAAAAGAGSDLEKNGLLTGLQL</sequence>
<dbReference type="Proteomes" id="UP000275846">
    <property type="component" value="Unassembled WGS sequence"/>
</dbReference>
<evidence type="ECO:0000313" key="2">
    <source>
        <dbReference type="EMBL" id="VDL99566.1"/>
    </source>
</evidence>
<dbReference type="AlphaFoldDB" id="A0A3P7D351"/>
<protein>
    <submittedName>
        <fullName evidence="2">Uncharacterized protein</fullName>
    </submittedName>
</protein>
<reference evidence="2 3" key="1">
    <citation type="submission" date="2018-11" db="EMBL/GenBank/DDBJ databases">
        <authorList>
            <consortium name="Pathogen Informatics"/>
        </authorList>
    </citation>
    <scope>NUCLEOTIDE SEQUENCE [LARGE SCALE GENOMIC DNA]</scope>
    <source>
        <strain evidence="2 3">NST_G2</strain>
    </source>
</reference>